<dbReference type="Proteomes" id="UP000196084">
    <property type="component" value="Unassembled WGS sequence"/>
</dbReference>
<accession>A0A202E796</accession>
<organism evidence="1 2">
    <name type="scientific">Natronolimnobius baerhuensis</name>
    <dbReference type="NCBI Taxonomy" id="253108"/>
    <lineage>
        <taxon>Archaea</taxon>
        <taxon>Methanobacteriati</taxon>
        <taxon>Methanobacteriota</taxon>
        <taxon>Stenosarchaea group</taxon>
        <taxon>Halobacteria</taxon>
        <taxon>Halobacteriales</taxon>
        <taxon>Natrialbaceae</taxon>
        <taxon>Natronolimnobius</taxon>
    </lineage>
</organism>
<dbReference type="EMBL" id="MWPH01000002">
    <property type="protein sequence ID" value="OVE84119.1"/>
    <property type="molecule type" value="Genomic_DNA"/>
</dbReference>
<protein>
    <submittedName>
        <fullName evidence="1">Uncharacterized protein</fullName>
    </submittedName>
</protein>
<evidence type="ECO:0000313" key="2">
    <source>
        <dbReference type="Proteomes" id="UP000196084"/>
    </source>
</evidence>
<name>A0A202E796_9EURY</name>
<evidence type="ECO:0000313" key="1">
    <source>
        <dbReference type="EMBL" id="OVE84119.1"/>
    </source>
</evidence>
<reference evidence="1 2" key="1">
    <citation type="submission" date="2017-02" db="EMBL/GenBank/DDBJ databases">
        <title>Natronthermophilus aegyptiacus gen. nov.,sp. nov., an aerobic, extremely halophilic alkalithermophilic archaeon isolated from the athalassohaline Wadi An Natrun, Egypt.</title>
        <authorList>
            <person name="Zhao B."/>
        </authorList>
    </citation>
    <scope>NUCLEOTIDE SEQUENCE [LARGE SCALE GENOMIC DNA]</scope>
    <source>
        <strain evidence="1 2">CGMCC 1.3597</strain>
    </source>
</reference>
<gene>
    <name evidence="1" type="ORF">B2G88_06740</name>
</gene>
<proteinExistence type="predicted"/>
<comment type="caution">
    <text evidence="1">The sequence shown here is derived from an EMBL/GenBank/DDBJ whole genome shotgun (WGS) entry which is preliminary data.</text>
</comment>
<sequence length="88" mass="10155">MNATLDSNHGNPSTARIYIRFESQLAHLTCRVLAVFTVNYLQVTNAEVVLLRQRNTTAFIFEFERHVGVVLPCMFQDSSEWLRINILI</sequence>
<dbReference type="AlphaFoldDB" id="A0A202E796"/>
<keyword evidence="2" id="KW-1185">Reference proteome</keyword>